<dbReference type="GeneID" id="18874332"/>
<dbReference type="RefSeq" id="XP_007376635.1">
    <property type="nucleotide sequence ID" value="XM_007376573.1"/>
</dbReference>
<sequence>MTTEENKPEQQQQQQPEDPQITKEKLEELRLKIKEGINSAGEHPLITSYVDSTFSYLQNIHDKMTAAPDKKAAAQEIADEITSKVENWMKSRQQASTADSKPIEEKPSEEK</sequence>
<feature type="compositionally biased region" description="Basic and acidic residues" evidence="1">
    <location>
        <begin position="101"/>
        <end position="111"/>
    </location>
</feature>
<evidence type="ECO:0000256" key="1">
    <source>
        <dbReference type="SAM" id="MobiDB-lite"/>
    </source>
</evidence>
<feature type="region of interest" description="Disordered" evidence="1">
    <location>
        <begin position="88"/>
        <end position="111"/>
    </location>
</feature>
<feature type="compositionally biased region" description="Polar residues" evidence="1">
    <location>
        <begin position="90"/>
        <end position="99"/>
    </location>
</feature>
<dbReference type="HOGENOM" id="CLU_2159999_0_0_1"/>
<evidence type="ECO:0000313" key="2">
    <source>
        <dbReference type="EMBL" id="EGW31857.1"/>
    </source>
</evidence>
<accession>G3AS08</accession>
<proteinExistence type="predicted"/>
<organism evidence="3">
    <name type="scientific">Spathaspora passalidarum (strain NRRL Y-27907 / 11-Y1)</name>
    <dbReference type="NCBI Taxonomy" id="619300"/>
    <lineage>
        <taxon>Eukaryota</taxon>
        <taxon>Fungi</taxon>
        <taxon>Dikarya</taxon>
        <taxon>Ascomycota</taxon>
        <taxon>Saccharomycotina</taxon>
        <taxon>Pichiomycetes</taxon>
        <taxon>Debaryomycetaceae</taxon>
        <taxon>Spathaspora</taxon>
    </lineage>
</organism>
<dbReference type="EMBL" id="GL996503">
    <property type="protein sequence ID" value="EGW31857.1"/>
    <property type="molecule type" value="Genomic_DNA"/>
</dbReference>
<dbReference type="OrthoDB" id="4094421at2759"/>
<evidence type="ECO:0000313" key="3">
    <source>
        <dbReference type="Proteomes" id="UP000000709"/>
    </source>
</evidence>
<keyword evidence="3" id="KW-1185">Reference proteome</keyword>
<feature type="compositionally biased region" description="Low complexity" evidence="1">
    <location>
        <begin position="9"/>
        <end position="19"/>
    </location>
</feature>
<dbReference type="KEGG" id="spaa:SPAPADRAFT_62469"/>
<name>G3AS08_SPAPN</name>
<dbReference type="InParanoid" id="G3AS08"/>
<reference evidence="2 3" key="1">
    <citation type="journal article" date="2011" name="Proc. Natl. Acad. Sci. U.S.A.">
        <title>Comparative genomics of xylose-fermenting fungi for enhanced biofuel production.</title>
        <authorList>
            <person name="Wohlbach D.J."/>
            <person name="Kuo A."/>
            <person name="Sato T.K."/>
            <person name="Potts K.M."/>
            <person name="Salamov A.A."/>
            <person name="LaButti K.M."/>
            <person name="Sun H."/>
            <person name="Clum A."/>
            <person name="Pangilinan J.L."/>
            <person name="Lindquist E.A."/>
            <person name="Lucas S."/>
            <person name="Lapidus A."/>
            <person name="Jin M."/>
            <person name="Gunawan C."/>
            <person name="Balan V."/>
            <person name="Dale B.E."/>
            <person name="Jeffries T.W."/>
            <person name="Zinkel R."/>
            <person name="Barry K.W."/>
            <person name="Grigoriev I.V."/>
            <person name="Gasch A.P."/>
        </authorList>
    </citation>
    <scope>NUCLEOTIDE SEQUENCE [LARGE SCALE GENOMIC DNA]</scope>
    <source>
        <strain evidence="3">NRRL Y-27907 / 11-Y1</strain>
    </source>
</reference>
<dbReference type="OMA" id="HNYLANV"/>
<dbReference type="AlphaFoldDB" id="G3AS08"/>
<protein>
    <submittedName>
        <fullName evidence="2">Uncharacterized protein</fullName>
    </submittedName>
</protein>
<feature type="region of interest" description="Disordered" evidence="1">
    <location>
        <begin position="1"/>
        <end position="24"/>
    </location>
</feature>
<dbReference type="Proteomes" id="UP000000709">
    <property type="component" value="Unassembled WGS sequence"/>
</dbReference>
<dbReference type="eggNOG" id="ENOG502RQES">
    <property type="taxonomic scope" value="Eukaryota"/>
</dbReference>
<gene>
    <name evidence="2" type="ORF">SPAPADRAFT_62469</name>
</gene>